<gene>
    <name evidence="1" type="ORF">J07HQW1_00197</name>
</gene>
<dbReference type="HOGENOM" id="CLU_2802141_0_0_2"/>
<dbReference type="AlphaFoldDB" id="U1P9F3"/>
<evidence type="ECO:0000313" key="1">
    <source>
        <dbReference type="EMBL" id="ERG90182.1"/>
    </source>
</evidence>
<evidence type="ECO:0000313" key="2">
    <source>
        <dbReference type="Proteomes" id="UP000030649"/>
    </source>
</evidence>
<accession>U1P9F3</accession>
<sequence length="67" mass="6893">MTIYVVGILTDTSVNFSSHIGSSVNLLGSGGVGVCRIRETDTNTGSHTDVCVAVEANMNTNTGMDAT</sequence>
<proteinExistence type="predicted"/>
<organism evidence="1 2">
    <name type="scientific">Haloquadratum walsbyi J07HQW1</name>
    <dbReference type="NCBI Taxonomy" id="1238424"/>
    <lineage>
        <taxon>Archaea</taxon>
        <taxon>Methanobacteriati</taxon>
        <taxon>Methanobacteriota</taxon>
        <taxon>Stenosarchaea group</taxon>
        <taxon>Halobacteria</taxon>
        <taxon>Halobacteriales</taxon>
        <taxon>Haloferacaceae</taxon>
        <taxon>Haloquadratum</taxon>
    </lineage>
</organism>
<dbReference type="EMBL" id="KE356560">
    <property type="protein sequence ID" value="ERG90182.1"/>
    <property type="molecule type" value="Genomic_DNA"/>
</dbReference>
<name>U1P9F3_9EURY</name>
<reference evidence="1 2" key="1">
    <citation type="journal article" date="2013" name="PLoS ONE">
        <title>Assembly-driven community genomics of a hypersaline microbial ecosystem.</title>
        <authorList>
            <person name="Podell S."/>
            <person name="Ugalde J.A."/>
            <person name="Narasingarao P."/>
            <person name="Banfield J.F."/>
            <person name="Heidelberg K.B."/>
            <person name="Allen E.E."/>
        </authorList>
    </citation>
    <scope>NUCLEOTIDE SEQUENCE [LARGE SCALE GENOMIC DNA]</scope>
    <source>
        <strain evidence="2">J07HQW1</strain>
    </source>
</reference>
<protein>
    <submittedName>
        <fullName evidence="1">Uncharacterized protein</fullName>
    </submittedName>
</protein>
<dbReference type="Proteomes" id="UP000030649">
    <property type="component" value="Unassembled WGS sequence"/>
</dbReference>
<dbReference type="STRING" id="1238424.J07HQW1_00197"/>